<dbReference type="Gene3D" id="2.60.40.4070">
    <property type="match status" value="1"/>
</dbReference>
<evidence type="ECO:0000313" key="4">
    <source>
        <dbReference type="Proteomes" id="UP000316609"/>
    </source>
</evidence>
<dbReference type="AlphaFoldDB" id="A0A538TL08"/>
<dbReference type="EMBL" id="VBOY01000089">
    <property type="protein sequence ID" value="TMQ64300.1"/>
    <property type="molecule type" value="Genomic_DNA"/>
</dbReference>
<gene>
    <name evidence="3" type="ORF">E6K78_09510</name>
</gene>
<feature type="compositionally biased region" description="Pro residues" evidence="1">
    <location>
        <begin position="173"/>
        <end position="185"/>
    </location>
</feature>
<feature type="domain" description="FlgD/Vpr Ig-like" evidence="2">
    <location>
        <begin position="883"/>
        <end position="947"/>
    </location>
</feature>
<proteinExistence type="predicted"/>
<dbReference type="Pfam" id="PF13860">
    <property type="entry name" value="FlgD_ig"/>
    <property type="match status" value="1"/>
</dbReference>
<dbReference type="InterPro" id="IPR025965">
    <property type="entry name" value="FlgD/Vpr_Ig-like"/>
</dbReference>
<name>A0A538TL08_UNCEI</name>
<organism evidence="3 4">
    <name type="scientific">Eiseniibacteriota bacterium</name>
    <dbReference type="NCBI Taxonomy" id="2212470"/>
    <lineage>
        <taxon>Bacteria</taxon>
        <taxon>Candidatus Eiseniibacteriota</taxon>
    </lineage>
</organism>
<feature type="region of interest" description="Disordered" evidence="1">
    <location>
        <begin position="40"/>
        <end position="74"/>
    </location>
</feature>
<protein>
    <recommendedName>
        <fullName evidence="2">FlgD/Vpr Ig-like domain-containing protein</fullName>
    </recommendedName>
</protein>
<evidence type="ECO:0000313" key="3">
    <source>
        <dbReference type="EMBL" id="TMQ64300.1"/>
    </source>
</evidence>
<feature type="region of interest" description="Disordered" evidence="1">
    <location>
        <begin position="165"/>
        <end position="186"/>
    </location>
</feature>
<feature type="compositionally biased region" description="Basic and acidic residues" evidence="1">
    <location>
        <begin position="100"/>
        <end position="112"/>
    </location>
</feature>
<comment type="caution">
    <text evidence="3">The sequence shown here is derived from an EMBL/GenBank/DDBJ whole genome shotgun (WGS) entry which is preliminary data.</text>
</comment>
<sequence length="961" mass="100705">MILIGTMRNCSMARGTPVQRADAPGAPRRFDESLYPGLESTHTVHGEAPPQPEARSQLPSRVPPSSLPPLRHEENGMTSFMRPAVAALLVLCGVTSPARSRADETPVHKDATSRASAVPQGTPSYFSGVPGKPRDFSMVYPTRTLSPARAQIEIKMSDGSIVLKPAPRLKTPSLPPPPPPPPTSDPPLCAAPFDQLQPVVVRDGGGYFVAWTDYRYGTYDIFAQQLNGGGVTQWVSNGMPVVRGAGFQSAPQVVSDGLGGALFFWQDDRNGNLDIYGQRLSTTGVPLWGPNGIAICTAVGDQRLGSVIPDGTAGAILCWEDDRGGATATDIYVQRVSNSGTALWTAGGLVVGAAAGTQQLPVLVSDGLYGAIVAWQDNRGANQDVYAQRVSGAGSALWTANGVSLCNATGNQGSASICGDGAGGAIVSWDDARTPANGLDVYAQRVNASGTVQWTANGVALVSMPGDQRTPKVASDGAGGVVAAWQDLRGGATSDVYARRVDATGTPMWTANGVPVCTAATDQFDVAVKADGGGGMFVVWTDARDSGTNGTDIYGQKLNSSGTALWTANGVALCNNSGNQDQPTVEADGGGGAFAAWRDFRNGTNSDIYYQRVDSGGNLPDQCGTPVDLLSGTSVTTTGVTNNYSFYQNDVVWTAIGVRGASGDDWDMEVYGPESFVHAQYPVCFGEPVVGSYQGPGVVDFVIGDFNGNHVPTGVYQARAFRAAGSGAAAVEWDDGAVDTGSNPDLLDPSANQLQNRTTDATDVLECWDLYGIPGHTYTIQFRRTGGTAETRVLLFQALGSVGCSPTDCLYMVPRSARVMEAQHDFIFTPPDTDWYGVVVVNDNGQSGTYDIGAKLGVQSTGVGESPLAATGLKGMVPNPAKGSMKIQFALGKAGNVSFQVFDIGGRVVSSIPAKDWAPGSWSVAWNGRQGNGQRVLPGLYFLQMKVDDRVVGLNRVTLLN</sequence>
<accession>A0A538TL08</accession>
<evidence type="ECO:0000256" key="1">
    <source>
        <dbReference type="SAM" id="MobiDB-lite"/>
    </source>
</evidence>
<feature type="region of interest" description="Disordered" evidence="1">
    <location>
        <begin position="99"/>
        <end position="130"/>
    </location>
</feature>
<reference evidence="3 4" key="1">
    <citation type="journal article" date="2019" name="Nat. Microbiol.">
        <title>Mediterranean grassland soil C-N compound turnover is dependent on rainfall and depth, and is mediated by genomically divergent microorganisms.</title>
        <authorList>
            <person name="Diamond S."/>
            <person name="Andeer P.F."/>
            <person name="Li Z."/>
            <person name="Crits-Christoph A."/>
            <person name="Burstein D."/>
            <person name="Anantharaman K."/>
            <person name="Lane K.R."/>
            <person name="Thomas B.C."/>
            <person name="Pan C."/>
            <person name="Northen T.R."/>
            <person name="Banfield J.F."/>
        </authorList>
    </citation>
    <scope>NUCLEOTIDE SEQUENCE [LARGE SCALE GENOMIC DNA]</scope>
    <source>
        <strain evidence="3">WS_8</strain>
    </source>
</reference>
<feature type="region of interest" description="Disordered" evidence="1">
    <location>
        <begin position="14"/>
        <end position="33"/>
    </location>
</feature>
<evidence type="ECO:0000259" key="2">
    <source>
        <dbReference type="Pfam" id="PF13860"/>
    </source>
</evidence>
<dbReference type="Proteomes" id="UP000316609">
    <property type="component" value="Unassembled WGS sequence"/>
</dbReference>
<feature type="compositionally biased region" description="Polar residues" evidence="1">
    <location>
        <begin position="113"/>
        <end position="125"/>
    </location>
</feature>